<reference evidence="1 2" key="1">
    <citation type="submission" date="2008-07" db="EMBL/GenBank/DDBJ databases">
        <authorList>
            <person name="Gonzalez J."/>
            <person name="Sokolova T."/>
            <person name="Ferriera S."/>
            <person name="Johnson J."/>
            <person name="Kravitz S."/>
            <person name="Beeson K."/>
            <person name="Sutton G."/>
            <person name="Rogers Y.-H."/>
            <person name="Friedman R."/>
            <person name="Frazier M."/>
            <person name="Venter J.C."/>
        </authorList>
    </citation>
    <scope>NUCLEOTIDE SEQUENCE [LARGE SCALE GENOMIC DNA]</scope>
    <source>
        <strain evidence="1 2">DSM 12653</strain>
    </source>
</reference>
<organism evidence="1 2">
    <name type="scientific">Caldanaerobacter subterraneus subsp. pacificus DSM 12653</name>
    <dbReference type="NCBI Taxonomy" id="391606"/>
    <lineage>
        <taxon>Bacteria</taxon>
        <taxon>Bacillati</taxon>
        <taxon>Bacillota</taxon>
        <taxon>Clostridia</taxon>
        <taxon>Thermoanaerobacterales</taxon>
        <taxon>Thermoanaerobacteraceae</taxon>
        <taxon>Caldanaerobacter</taxon>
    </lineage>
</organism>
<dbReference type="Proteomes" id="UP000010146">
    <property type="component" value="Unassembled WGS sequence"/>
</dbReference>
<name>A0A0F5PPZ5_9THEO</name>
<reference evidence="2" key="3">
    <citation type="submission" date="2015-02" db="EMBL/GenBank/DDBJ databases">
        <title>Genome analysis of three genomes within the thermophilic hydrogenogenic bacterial species Caldanaerobacter subterraneus.</title>
        <authorList>
            <person name="Sant'Anna F.H."/>
            <person name="Lebedinsky A."/>
            <person name="Sokolova T."/>
            <person name="Robb F.T."/>
            <person name="Gonzalez J.M."/>
        </authorList>
    </citation>
    <scope>NUCLEOTIDE SEQUENCE [LARGE SCALE GENOMIC DNA]</scope>
    <source>
        <strain evidence="2">DSM 12653</strain>
    </source>
</reference>
<comment type="caution">
    <text evidence="1">The sequence shown here is derived from an EMBL/GenBank/DDBJ whole genome shotgun (WGS) entry which is preliminary data.</text>
</comment>
<protein>
    <submittedName>
        <fullName evidence="1">Uncharacterized protein</fullName>
    </submittedName>
</protein>
<proteinExistence type="predicted"/>
<evidence type="ECO:0000313" key="1">
    <source>
        <dbReference type="EMBL" id="KKC29919.1"/>
    </source>
</evidence>
<evidence type="ECO:0000313" key="2">
    <source>
        <dbReference type="Proteomes" id="UP000010146"/>
    </source>
</evidence>
<accession>A0A0F5PPZ5</accession>
<gene>
    <name evidence="1" type="ORF">CDSM653_01148</name>
</gene>
<reference evidence="1 2" key="2">
    <citation type="journal article" date="2015" name="BMC Genomics">
        <title>Analysis of three genomes within the thermophilic bacterial species Caldanaerobacter subterraneus with a focus on carbon monoxide dehydrogenase evolution and hydrolase diversity.</title>
        <authorList>
            <person name="Sant'Anna F.H."/>
            <person name="Lebedinsky A.V."/>
            <person name="Sokolova T.G."/>
            <person name="Robb F.T."/>
            <person name="Gonzalez J.M."/>
        </authorList>
    </citation>
    <scope>NUCLEOTIDE SEQUENCE [LARGE SCALE GENOMIC DNA]</scope>
    <source>
        <strain evidence="1 2">DSM 12653</strain>
    </source>
</reference>
<dbReference type="AlphaFoldDB" id="A0A0F5PPZ5"/>
<sequence length="40" mass="4706">MKVGNRDLILSLASRVLLRENFFLFINSIDVKINKRRGEE</sequence>
<dbReference type="EMBL" id="ABXP02000066">
    <property type="protein sequence ID" value="KKC29919.1"/>
    <property type="molecule type" value="Genomic_DNA"/>
</dbReference>